<organism evidence="6 7">
    <name type="scientific">Bailinhaonella thermotolerans</name>
    <dbReference type="NCBI Taxonomy" id="1070861"/>
    <lineage>
        <taxon>Bacteria</taxon>
        <taxon>Bacillati</taxon>
        <taxon>Actinomycetota</taxon>
        <taxon>Actinomycetes</taxon>
        <taxon>Streptosporangiales</taxon>
        <taxon>Streptosporangiaceae</taxon>
        <taxon>Bailinhaonella</taxon>
    </lineage>
</organism>
<evidence type="ECO:0000256" key="2">
    <source>
        <dbReference type="ARBA" id="ARBA00022679"/>
    </source>
</evidence>
<dbReference type="OrthoDB" id="8399956at2"/>
<dbReference type="RefSeq" id="WP_119930846.1">
    <property type="nucleotide sequence ID" value="NZ_QZEY01000021.1"/>
</dbReference>
<dbReference type="Proteomes" id="UP000265768">
    <property type="component" value="Unassembled WGS sequence"/>
</dbReference>
<keyword evidence="3 4" id="KW-0012">Acyltransferase</keyword>
<reference evidence="6 7" key="1">
    <citation type="submission" date="2018-09" db="EMBL/GenBank/DDBJ databases">
        <title>YIM 75507 draft genome.</title>
        <authorList>
            <person name="Tang S."/>
            <person name="Feng Y."/>
        </authorList>
    </citation>
    <scope>NUCLEOTIDE SEQUENCE [LARGE SCALE GENOMIC DNA]</scope>
    <source>
        <strain evidence="6 7">YIM 75507</strain>
    </source>
</reference>
<evidence type="ECO:0000256" key="3">
    <source>
        <dbReference type="ARBA" id="ARBA00023315"/>
    </source>
</evidence>
<name>A0A3A4A914_9ACTN</name>
<dbReference type="GO" id="GO:0030649">
    <property type="term" value="P:aminoglycoside antibiotic catabolic process"/>
    <property type="evidence" value="ECO:0007669"/>
    <property type="project" value="TreeGrafter"/>
</dbReference>
<dbReference type="Pfam" id="PF13530">
    <property type="entry name" value="SCP2_2"/>
    <property type="match status" value="1"/>
</dbReference>
<evidence type="ECO:0000313" key="6">
    <source>
        <dbReference type="EMBL" id="RJL22754.1"/>
    </source>
</evidence>
<dbReference type="Gene3D" id="3.30.1050.10">
    <property type="entry name" value="SCP2 sterol-binding domain"/>
    <property type="match status" value="1"/>
</dbReference>
<dbReference type="InterPro" id="IPR051554">
    <property type="entry name" value="Acetyltransferase_Eis"/>
</dbReference>
<dbReference type="Pfam" id="PF17668">
    <property type="entry name" value="Acetyltransf_17"/>
    <property type="match status" value="1"/>
</dbReference>
<evidence type="ECO:0000259" key="5">
    <source>
        <dbReference type="PROSITE" id="PS51186"/>
    </source>
</evidence>
<feature type="active site" description="Proton acceptor; via carboxylate" evidence="4">
    <location>
        <position position="408"/>
    </location>
</feature>
<dbReference type="HAMAP" id="MF_01812">
    <property type="entry name" value="Eis"/>
    <property type="match status" value="1"/>
</dbReference>
<feature type="binding site" evidence="4">
    <location>
        <begin position="81"/>
        <end position="83"/>
    </location>
    <ligand>
        <name>acetyl-CoA</name>
        <dbReference type="ChEBI" id="CHEBI:57288"/>
    </ligand>
</feature>
<dbReference type="CDD" id="cd04301">
    <property type="entry name" value="NAT_SF"/>
    <property type="match status" value="1"/>
</dbReference>
<keyword evidence="2 4" id="KW-0808">Transferase</keyword>
<dbReference type="PANTHER" id="PTHR37817">
    <property type="entry name" value="N-ACETYLTRANSFERASE EIS"/>
    <property type="match status" value="1"/>
</dbReference>
<dbReference type="InterPro" id="IPR036527">
    <property type="entry name" value="SCP2_sterol-bd_dom_sf"/>
</dbReference>
<dbReference type="GO" id="GO:0034069">
    <property type="term" value="F:aminoglycoside N-acetyltransferase activity"/>
    <property type="evidence" value="ECO:0007669"/>
    <property type="project" value="TreeGrafter"/>
</dbReference>
<dbReference type="Gene3D" id="3.40.630.30">
    <property type="match status" value="2"/>
</dbReference>
<dbReference type="AlphaFoldDB" id="A0A3A4A914"/>
<evidence type="ECO:0000256" key="1">
    <source>
        <dbReference type="ARBA" id="ARBA00009213"/>
    </source>
</evidence>
<proteinExistence type="inferred from homology"/>
<dbReference type="Pfam" id="PF13527">
    <property type="entry name" value="Acetyltransf_9"/>
    <property type="match status" value="1"/>
</dbReference>
<feature type="binding site" evidence="4">
    <location>
        <begin position="117"/>
        <end position="118"/>
    </location>
    <ligand>
        <name>acetyl-CoA</name>
        <dbReference type="ChEBI" id="CHEBI:57288"/>
    </ligand>
</feature>
<dbReference type="SUPFAM" id="SSF55729">
    <property type="entry name" value="Acyl-CoA N-acyltransferases (Nat)"/>
    <property type="match status" value="1"/>
</dbReference>
<dbReference type="InterPro" id="IPR041380">
    <property type="entry name" value="Acetyltransf_17"/>
</dbReference>
<dbReference type="PANTHER" id="PTHR37817:SF1">
    <property type="entry name" value="N-ACETYLTRANSFERASE EIS"/>
    <property type="match status" value="1"/>
</dbReference>
<evidence type="ECO:0000313" key="7">
    <source>
        <dbReference type="Proteomes" id="UP000265768"/>
    </source>
</evidence>
<evidence type="ECO:0000256" key="4">
    <source>
        <dbReference type="HAMAP-Rule" id="MF_01812"/>
    </source>
</evidence>
<feature type="domain" description="N-acetyltransferase" evidence="5">
    <location>
        <begin position="4"/>
        <end position="149"/>
    </location>
</feature>
<dbReference type="InterPro" id="IPR000182">
    <property type="entry name" value="GNAT_dom"/>
</dbReference>
<feature type="active site" description="Proton donor" evidence="4">
    <location>
        <position position="122"/>
    </location>
</feature>
<gene>
    <name evidence="6" type="ORF">D5H75_34755</name>
</gene>
<keyword evidence="7" id="KW-1185">Reference proteome</keyword>
<dbReference type="InterPro" id="IPR025559">
    <property type="entry name" value="Eis_dom"/>
</dbReference>
<dbReference type="PROSITE" id="PS51186">
    <property type="entry name" value="GNAT"/>
    <property type="match status" value="1"/>
</dbReference>
<feature type="binding site" evidence="4">
    <location>
        <begin position="89"/>
        <end position="94"/>
    </location>
    <ligand>
        <name>acetyl-CoA</name>
        <dbReference type="ChEBI" id="CHEBI:57288"/>
    </ligand>
</feature>
<dbReference type="InterPro" id="IPR016181">
    <property type="entry name" value="Acyl_CoA_acyltransferase"/>
</dbReference>
<sequence length="408" mass="43646">MTPYPIRAIEPGEWPAYYATVREAFNGSEPPEAAGHLLPVVPFDRTLVAFDGEVAAGCAMSHGFRMTVPGDVLAVAGVTGVGVLPSHRRRGVLSSLMRRQLADLRANGESVAALYASEGAIYGRYGYGMAADGLRVSLPGGARFAPHAPSDPALRIRLVEPGAAEAEIAAVFDAVRLARPGMYAWPPELLRYLVADHEYRRHGAGPLRAALAVDESGTRGYALFRVRSGWDDDDRADGVLSVLDLHGLDPAAEAFLWRFALDRDLVTTVKATVPVDSPLRSLLADPRDLRARFGDDLWIRLVDLAPALASRAYSAPLDVVMEVADEVCPWNAGRWRLTVKEGRAACEPSDAPADVELPVAALGAAYLGGRGLVPFGAAGLAREPRPGTLRAMSAAFAWDPKPWAAHGF</sequence>
<dbReference type="EMBL" id="QZEY01000021">
    <property type="protein sequence ID" value="RJL22754.1"/>
    <property type="molecule type" value="Genomic_DNA"/>
</dbReference>
<dbReference type="SUPFAM" id="SSF55718">
    <property type="entry name" value="SCP-like"/>
    <property type="match status" value="1"/>
</dbReference>
<protein>
    <submittedName>
        <fullName evidence="6">GNAT family N-acetyltransferase</fullName>
    </submittedName>
</protein>
<comment type="similarity">
    <text evidence="1 4">Belongs to the acetyltransferase Eis family.</text>
</comment>
<dbReference type="InterPro" id="IPR022902">
    <property type="entry name" value="NAcTrfase_Eis"/>
</dbReference>
<comment type="caution">
    <text evidence="6">The sequence shown here is derived from an EMBL/GenBank/DDBJ whole genome shotgun (WGS) entry which is preliminary data.</text>
</comment>
<accession>A0A3A4A914</accession>
<dbReference type="NCBIfam" id="NF002367">
    <property type="entry name" value="PRK01346.1-4"/>
    <property type="match status" value="1"/>
</dbReference>
<comment type="subunit">
    <text evidence="4">Homohexamer; trimer of dimers.</text>
</comment>